<dbReference type="KEGG" id="kol:Kole_1280"/>
<dbReference type="eggNOG" id="COG0381">
    <property type="taxonomic scope" value="Bacteria"/>
</dbReference>
<evidence type="ECO:0000313" key="2">
    <source>
        <dbReference type="Proteomes" id="UP000002382"/>
    </source>
</evidence>
<reference evidence="1 2" key="1">
    <citation type="submission" date="2009-06" db="EMBL/GenBank/DDBJ databases">
        <title>Complete sequence of Thermotogales bacterium TBF 19.5.1.</title>
        <authorList>
            <consortium name="US DOE Joint Genome Institute"/>
            <person name="Lucas S."/>
            <person name="Copeland A."/>
            <person name="Lapidus A."/>
            <person name="Glavina del Rio T."/>
            <person name="Tice H."/>
            <person name="Bruce D."/>
            <person name="Goodwin L."/>
            <person name="Pitluck S."/>
            <person name="Chertkov O."/>
            <person name="Brettin T."/>
            <person name="Detter J.C."/>
            <person name="Han C."/>
            <person name="Schmutz J."/>
            <person name="Larimer F."/>
            <person name="Land M."/>
            <person name="Hauser L."/>
            <person name="Kyrpides N."/>
            <person name="Ovchinnikova G."/>
            <person name="Noll K."/>
        </authorList>
    </citation>
    <scope>NUCLEOTIDE SEQUENCE [LARGE SCALE GENOMIC DNA]</scope>
    <source>
        <strain evidence="2">ATCC BAA-1733 / DSM 21960 / TBF 19.5.1</strain>
    </source>
</reference>
<dbReference type="Gene3D" id="3.40.50.2000">
    <property type="entry name" value="Glycogen Phosphorylase B"/>
    <property type="match status" value="1"/>
</dbReference>
<proteinExistence type="predicted"/>
<name>C5CDB2_KOSOT</name>
<accession>C5CDB2</accession>
<dbReference type="AlphaFoldDB" id="C5CDB2"/>
<dbReference type="HOGENOM" id="CLU_3311441_0_0_0"/>
<reference evidence="1 2" key="2">
    <citation type="journal article" date="2011" name="J. Bacteriol.">
        <title>Genome Sequence of Kosmotoga olearia Strain TBF 19.5.1, a Thermophilic Bacterium with a Wide Growth Temperature Range, Isolated from the Troll B Oil Platform in the North Sea.</title>
        <authorList>
            <person name="Swithers K.S."/>
            <person name="Dipippo J.L."/>
            <person name="Bruce D.C."/>
            <person name="Detter C."/>
            <person name="Tapia R."/>
            <person name="Han S."/>
            <person name="Goodwin L.A."/>
            <person name="Han J."/>
            <person name="Woyke T."/>
            <person name="Pitluck S."/>
            <person name="Pennacchio L."/>
            <person name="Nolan M."/>
            <person name="Mikhailova N."/>
            <person name="Land M.L."/>
            <person name="Nesbo C.L."/>
            <person name="Gogarten J.P."/>
            <person name="Noll K.M."/>
        </authorList>
    </citation>
    <scope>NUCLEOTIDE SEQUENCE [LARGE SCALE GENOMIC DNA]</scope>
    <source>
        <strain evidence="2">ATCC BAA-1733 / DSM 21960 / TBF 19.5.1</strain>
    </source>
</reference>
<dbReference type="EMBL" id="CP001634">
    <property type="protein sequence ID" value="ACR79975.1"/>
    <property type="molecule type" value="Genomic_DNA"/>
</dbReference>
<sequence>MKVLSVIGARPQFIKEAVVGEQLRARGMREILVHMFLAI</sequence>
<dbReference type="STRING" id="521045.Kole_1280"/>
<evidence type="ECO:0000313" key="1">
    <source>
        <dbReference type="EMBL" id="ACR79975.1"/>
    </source>
</evidence>
<keyword evidence="2" id="KW-1185">Reference proteome</keyword>
<protein>
    <submittedName>
        <fullName evidence="1">UDP-N-acetylglucosamine 2-epimerase WbpI</fullName>
    </submittedName>
</protein>
<gene>
    <name evidence="1" type="ordered locus">Kole_1280</name>
</gene>
<dbReference type="Proteomes" id="UP000002382">
    <property type="component" value="Chromosome"/>
</dbReference>
<organism evidence="1 2">
    <name type="scientific">Kosmotoga olearia (strain ATCC BAA-1733 / DSM 21960 / TBF 19.5.1)</name>
    <dbReference type="NCBI Taxonomy" id="521045"/>
    <lineage>
        <taxon>Bacteria</taxon>
        <taxon>Thermotogati</taxon>
        <taxon>Thermotogota</taxon>
        <taxon>Thermotogae</taxon>
        <taxon>Kosmotogales</taxon>
        <taxon>Kosmotogaceae</taxon>
        <taxon>Kosmotoga</taxon>
    </lineage>
</organism>